<accession>A0A8J7WRG1</accession>
<dbReference type="Pfam" id="PF00535">
    <property type="entry name" value="Glycos_transf_2"/>
    <property type="match status" value="1"/>
</dbReference>
<evidence type="ECO:0000313" key="3">
    <source>
        <dbReference type="Proteomes" id="UP000677913"/>
    </source>
</evidence>
<dbReference type="RefSeq" id="WP_211470918.1">
    <property type="nucleotide sequence ID" value="NZ_JAGSXH010000124.1"/>
</dbReference>
<dbReference type="GO" id="GO:0016757">
    <property type="term" value="F:glycosyltransferase activity"/>
    <property type="evidence" value="ECO:0007669"/>
    <property type="project" value="UniProtKB-KW"/>
</dbReference>
<dbReference type="Proteomes" id="UP000677913">
    <property type="component" value="Unassembled WGS sequence"/>
</dbReference>
<dbReference type="PANTHER" id="PTHR43685:SF3">
    <property type="entry name" value="SLR2126 PROTEIN"/>
    <property type="match status" value="1"/>
</dbReference>
<keyword evidence="2" id="KW-0328">Glycosyltransferase</keyword>
<dbReference type="CDD" id="cd00761">
    <property type="entry name" value="Glyco_tranf_GTA_type"/>
    <property type="match status" value="1"/>
</dbReference>
<comment type="caution">
    <text evidence="2">The sequence shown here is derived from an EMBL/GenBank/DDBJ whole genome shotgun (WGS) entry which is preliminary data.</text>
</comment>
<keyword evidence="3" id="KW-1185">Reference proteome</keyword>
<dbReference type="InterPro" id="IPR050834">
    <property type="entry name" value="Glycosyltransf_2"/>
</dbReference>
<sequence>MSTPTLSVIIPCRLGGGLGAQMRGALLRLTLVALDCQTTPRDDFEVVLVDDASSIDLDSFVGSFGHEYPSLPLRVLRNAGPVYGQSHAYNLGLDAARGRIVLLCTDDSLLAPDTVGSHIAAHEGRLEPAYVCGIERQYMFSVLFRDVIAGTLQPPGDLAIRVFGALLGFTDLRRTAEQLGFTDWAVTPNLVRHHYDELQRRSALTPGFEDMYRELESDRTDMDWLAVRMGNHSIRRQALKEIGDLDEGIGGSNSDQALGLRLQDAAIPVVLDRGAHSVLLEHRRDLRSFTGESGLAALAARWPRPDVLRLREYFALGYERSISAYRNLLS</sequence>
<dbReference type="EC" id="2.4.-.-" evidence="2"/>
<dbReference type="AlphaFoldDB" id="A0A8J7WRG1"/>
<feature type="domain" description="Glycosyltransferase 2-like" evidence="1">
    <location>
        <begin position="27"/>
        <end position="124"/>
    </location>
</feature>
<protein>
    <submittedName>
        <fullName evidence="2">Glycosyltransferase</fullName>
        <ecNumber evidence="2">2.4.-.-</ecNumber>
    </submittedName>
</protein>
<reference evidence="2" key="1">
    <citation type="submission" date="2021-04" db="EMBL/GenBank/DDBJ databases">
        <title>Genome based classification of Actinospica acidithermotolerans sp. nov., an actinobacterium isolated from an Indonesian hot spring.</title>
        <authorList>
            <person name="Kusuma A.B."/>
            <person name="Putra K.E."/>
            <person name="Nafisah S."/>
            <person name="Loh J."/>
            <person name="Nouioui I."/>
            <person name="Goodfellow M."/>
        </authorList>
    </citation>
    <scope>NUCLEOTIDE SEQUENCE</scope>
    <source>
        <strain evidence="2">DSM 45618</strain>
    </source>
</reference>
<dbReference type="InterPro" id="IPR001173">
    <property type="entry name" value="Glyco_trans_2-like"/>
</dbReference>
<gene>
    <name evidence="2" type="ORF">KGA66_24040</name>
</gene>
<organism evidence="2 3">
    <name type="scientific">Actinocrinis puniceicyclus</name>
    <dbReference type="NCBI Taxonomy" id="977794"/>
    <lineage>
        <taxon>Bacteria</taxon>
        <taxon>Bacillati</taxon>
        <taxon>Actinomycetota</taxon>
        <taxon>Actinomycetes</taxon>
        <taxon>Catenulisporales</taxon>
        <taxon>Actinospicaceae</taxon>
        <taxon>Actinocrinis</taxon>
    </lineage>
</organism>
<dbReference type="SUPFAM" id="SSF53448">
    <property type="entry name" value="Nucleotide-diphospho-sugar transferases"/>
    <property type="match status" value="1"/>
</dbReference>
<name>A0A8J7WRG1_9ACTN</name>
<evidence type="ECO:0000313" key="2">
    <source>
        <dbReference type="EMBL" id="MBS2966138.1"/>
    </source>
</evidence>
<dbReference type="Gene3D" id="3.90.550.10">
    <property type="entry name" value="Spore Coat Polysaccharide Biosynthesis Protein SpsA, Chain A"/>
    <property type="match status" value="1"/>
</dbReference>
<dbReference type="InterPro" id="IPR029044">
    <property type="entry name" value="Nucleotide-diphossugar_trans"/>
</dbReference>
<evidence type="ECO:0000259" key="1">
    <source>
        <dbReference type="Pfam" id="PF00535"/>
    </source>
</evidence>
<dbReference type="PANTHER" id="PTHR43685">
    <property type="entry name" value="GLYCOSYLTRANSFERASE"/>
    <property type="match status" value="1"/>
</dbReference>
<proteinExistence type="predicted"/>
<keyword evidence="2" id="KW-0808">Transferase</keyword>
<dbReference type="EMBL" id="JAGSXH010000124">
    <property type="protein sequence ID" value="MBS2966138.1"/>
    <property type="molecule type" value="Genomic_DNA"/>
</dbReference>